<dbReference type="SUPFAM" id="SSF103481">
    <property type="entry name" value="Multidrug resistance efflux transporter EmrE"/>
    <property type="match status" value="2"/>
</dbReference>
<dbReference type="Proteomes" id="UP000515442">
    <property type="component" value="Chromosome"/>
</dbReference>
<dbReference type="InterPro" id="IPR000620">
    <property type="entry name" value="EamA_dom"/>
</dbReference>
<dbReference type="InterPro" id="IPR051258">
    <property type="entry name" value="Diverse_Substrate_Transporter"/>
</dbReference>
<evidence type="ECO:0000256" key="2">
    <source>
        <dbReference type="ARBA" id="ARBA00022475"/>
    </source>
</evidence>
<keyword evidence="2" id="KW-1003">Cell membrane</keyword>
<feature type="domain" description="EamA" evidence="7">
    <location>
        <begin position="10"/>
        <end position="139"/>
    </location>
</feature>
<dbReference type="InterPro" id="IPR037185">
    <property type="entry name" value="EmrE-like"/>
</dbReference>
<feature type="transmembrane region" description="Helical" evidence="6">
    <location>
        <begin position="123"/>
        <end position="144"/>
    </location>
</feature>
<name>A0A6S5C2M0_AERVE</name>
<dbReference type="PANTHER" id="PTHR42920:SF5">
    <property type="entry name" value="EAMA DOMAIN-CONTAINING PROTEIN"/>
    <property type="match status" value="1"/>
</dbReference>
<reference evidence="8 9" key="1">
    <citation type="submission" date="2019-12" db="EMBL/GenBank/DDBJ databases">
        <title>complete genome sequences of Aeromonas veronii str. WP3-W19-ESBL-03 isolated from wastewater treatment plant effluent.</title>
        <authorList>
            <person name="Sekizuka T."/>
            <person name="Itokawa K."/>
            <person name="Yatsu K."/>
            <person name="Inamine Y."/>
            <person name="Kuroda M."/>
        </authorList>
    </citation>
    <scope>NUCLEOTIDE SEQUENCE [LARGE SCALE GENOMIC DNA]</scope>
    <source>
        <strain evidence="8 9">WP3-W19-ESBL-03</strain>
    </source>
</reference>
<evidence type="ECO:0000256" key="5">
    <source>
        <dbReference type="ARBA" id="ARBA00023136"/>
    </source>
</evidence>
<evidence type="ECO:0000256" key="6">
    <source>
        <dbReference type="SAM" id="Phobius"/>
    </source>
</evidence>
<dbReference type="PANTHER" id="PTHR42920">
    <property type="entry name" value="OS03G0707200 PROTEIN-RELATED"/>
    <property type="match status" value="1"/>
</dbReference>
<accession>A0A6S5C2M0</accession>
<gene>
    <name evidence="8" type="ORF">WP3W19E03_07370</name>
</gene>
<evidence type="ECO:0000256" key="3">
    <source>
        <dbReference type="ARBA" id="ARBA00022692"/>
    </source>
</evidence>
<feature type="transmembrane region" description="Helical" evidence="6">
    <location>
        <begin position="249"/>
        <end position="269"/>
    </location>
</feature>
<feature type="domain" description="EamA" evidence="7">
    <location>
        <begin position="157"/>
        <end position="289"/>
    </location>
</feature>
<dbReference type="GO" id="GO:0005886">
    <property type="term" value="C:plasma membrane"/>
    <property type="evidence" value="ECO:0007669"/>
    <property type="project" value="UniProtKB-SubCell"/>
</dbReference>
<keyword evidence="3 6" id="KW-0812">Transmembrane</keyword>
<organism evidence="8 9">
    <name type="scientific">Aeromonas veronii</name>
    <dbReference type="NCBI Taxonomy" id="654"/>
    <lineage>
        <taxon>Bacteria</taxon>
        <taxon>Pseudomonadati</taxon>
        <taxon>Pseudomonadota</taxon>
        <taxon>Gammaproteobacteria</taxon>
        <taxon>Aeromonadales</taxon>
        <taxon>Aeromonadaceae</taxon>
        <taxon>Aeromonas</taxon>
    </lineage>
</organism>
<evidence type="ECO:0000313" key="9">
    <source>
        <dbReference type="Proteomes" id="UP000515442"/>
    </source>
</evidence>
<dbReference type="Gene3D" id="1.10.3730.20">
    <property type="match status" value="1"/>
</dbReference>
<keyword evidence="4 6" id="KW-1133">Transmembrane helix</keyword>
<comment type="subcellular location">
    <subcellularLocation>
        <location evidence="1">Cell membrane</location>
        <topology evidence="1">Multi-pass membrane protein</topology>
    </subcellularLocation>
</comment>
<evidence type="ECO:0000313" key="8">
    <source>
        <dbReference type="EMBL" id="BBR38212.1"/>
    </source>
</evidence>
<dbReference type="Pfam" id="PF00892">
    <property type="entry name" value="EamA"/>
    <property type="match status" value="2"/>
</dbReference>
<feature type="transmembrane region" description="Helical" evidence="6">
    <location>
        <begin position="186"/>
        <end position="206"/>
    </location>
</feature>
<feature type="transmembrane region" description="Helical" evidence="6">
    <location>
        <begin position="275"/>
        <end position="296"/>
    </location>
</feature>
<proteinExistence type="predicted"/>
<sequence length="305" mass="32760">MTTPMNRTPLLLMVLVTLLAAAGWLFSKEAIRELPPAAFIGSRFLLAALLLLPLAWLREPPPTRAQLLRAAGCGTLLGASLLLWVTAISQSDALGSGAFIMSVATLMAPLAAWGAFRAKPGRHYWLTLPIAIAGLLLLSSSTHWGGDRPEQTGVSLSLFWFLAAATTLGIQLAVHRHFAQSIAPTWLTCIQLAMTSLLGTLLSLLTEQWPEAGVSHGIWGWFAASVLIATTLRYWLLTHALSKMTTAHAALMMLLEPVWTLLLSTLFYSEPLGGAKLAGAGLVLGALVLYQLPLLLRSARLKPTT</sequence>
<feature type="transmembrane region" description="Helical" evidence="6">
    <location>
        <begin position="67"/>
        <end position="87"/>
    </location>
</feature>
<feature type="transmembrane region" description="Helical" evidence="6">
    <location>
        <begin position="156"/>
        <end position="174"/>
    </location>
</feature>
<protein>
    <submittedName>
        <fullName evidence="8">Membrane protein</fullName>
    </submittedName>
</protein>
<feature type="transmembrane region" description="Helical" evidence="6">
    <location>
        <begin position="37"/>
        <end position="55"/>
    </location>
</feature>
<feature type="transmembrane region" description="Helical" evidence="6">
    <location>
        <begin position="218"/>
        <end position="237"/>
    </location>
</feature>
<evidence type="ECO:0000256" key="4">
    <source>
        <dbReference type="ARBA" id="ARBA00022989"/>
    </source>
</evidence>
<dbReference type="AlphaFoldDB" id="A0A6S5C2M0"/>
<evidence type="ECO:0000259" key="7">
    <source>
        <dbReference type="Pfam" id="PF00892"/>
    </source>
</evidence>
<keyword evidence="5 6" id="KW-0472">Membrane</keyword>
<dbReference type="EMBL" id="AP022038">
    <property type="protein sequence ID" value="BBR38212.1"/>
    <property type="molecule type" value="Genomic_DNA"/>
</dbReference>
<evidence type="ECO:0000256" key="1">
    <source>
        <dbReference type="ARBA" id="ARBA00004651"/>
    </source>
</evidence>
<feature type="transmembrane region" description="Helical" evidence="6">
    <location>
        <begin position="93"/>
        <end position="116"/>
    </location>
</feature>